<feature type="region of interest" description="Disordered" evidence="10">
    <location>
        <begin position="177"/>
        <end position="284"/>
    </location>
</feature>
<accession>A0AAV8G029</accession>
<proteinExistence type="inferred from homology"/>
<dbReference type="Pfam" id="PF07714">
    <property type="entry name" value="PK_Tyr_Ser-Thr"/>
    <property type="match status" value="1"/>
</dbReference>
<dbReference type="FunFam" id="3.30.200.20:FF:000060">
    <property type="entry name" value="Serine/threonine-protein kinase isoform 1"/>
    <property type="match status" value="1"/>
</dbReference>
<evidence type="ECO:0000256" key="6">
    <source>
        <dbReference type="ARBA" id="ARBA00022777"/>
    </source>
</evidence>
<evidence type="ECO:0000256" key="2">
    <source>
        <dbReference type="ARBA" id="ARBA00012513"/>
    </source>
</evidence>
<evidence type="ECO:0000313" key="13">
    <source>
        <dbReference type="EMBL" id="KAJ4797409.1"/>
    </source>
</evidence>
<dbReference type="InterPro" id="IPR008271">
    <property type="entry name" value="Ser/Thr_kinase_AS"/>
</dbReference>
<evidence type="ECO:0000256" key="7">
    <source>
        <dbReference type="ARBA" id="ARBA00022840"/>
    </source>
</evidence>
<dbReference type="PANTHER" id="PTHR44329">
    <property type="entry name" value="SERINE/THREONINE-PROTEIN KINASE TNNI3K-RELATED"/>
    <property type="match status" value="1"/>
</dbReference>
<evidence type="ECO:0000259" key="11">
    <source>
        <dbReference type="PROSITE" id="PS50011"/>
    </source>
</evidence>
<keyword evidence="14" id="KW-1185">Reference proteome</keyword>
<dbReference type="PANTHER" id="PTHR44329:SF73">
    <property type="entry name" value="OS01G0201200 PROTEIN"/>
    <property type="match status" value="1"/>
</dbReference>
<feature type="compositionally biased region" description="Low complexity" evidence="10">
    <location>
        <begin position="206"/>
        <end position="229"/>
    </location>
</feature>
<keyword evidence="7" id="KW-0067">ATP-binding</keyword>
<keyword evidence="6 13" id="KW-0418">Kinase</keyword>
<dbReference type="PROSITE" id="PS00108">
    <property type="entry name" value="PROTEIN_KINASE_ST"/>
    <property type="match status" value="1"/>
</dbReference>
<evidence type="ECO:0000256" key="9">
    <source>
        <dbReference type="ARBA" id="ARBA00048679"/>
    </source>
</evidence>
<feature type="domain" description="Protein kinase" evidence="11">
    <location>
        <begin position="306"/>
        <end position="566"/>
    </location>
</feature>
<protein>
    <recommendedName>
        <fullName evidence="2">non-specific serine/threonine protein kinase</fullName>
        <ecNumber evidence="2">2.7.11.1</ecNumber>
    </recommendedName>
</protein>
<evidence type="ECO:0000256" key="4">
    <source>
        <dbReference type="ARBA" id="ARBA00022679"/>
    </source>
</evidence>
<dbReference type="GO" id="GO:0004674">
    <property type="term" value="F:protein serine/threonine kinase activity"/>
    <property type="evidence" value="ECO:0007669"/>
    <property type="project" value="UniProtKB-KW"/>
</dbReference>
<name>A0AAV8G029_9POAL</name>
<dbReference type="InterPro" id="IPR000719">
    <property type="entry name" value="Prot_kinase_dom"/>
</dbReference>
<sequence length="614" mass="70138">MQSSQISKYILYWTLKIINSRVSLKPYKKPFHPYGIYKSARLINYLHALKFPSPFLSPFRFFFARRLFKVKMEEECSSWVTRTKFSHTLVRSSSGRDAANKFEAYSGLNSRSKSLDSNQELKSRIRSSLSNTSIPPVPLVPSPKKKVVSNSELELKNSIAYLRQTSLSDSSLIWRVRRPSSETPKSRSSKEPKSPKSPRSFLSHPSRTSSSISNFRSASSSFGSSNPKSPKFDSNSPRVKPMRRSVSPLPTSMVSDVFREARSSSKRFSTPPPSRKPSVNKVKRDSGRVAALEMMMEQWTVDLSQLYVGHRFASGAYSKLYHGIYKDKQVAVKFMRQPDGEENEEVSARIEKQFTREVTNLSHLYHRNIIKLVGACKNPPVYCIITEYLPGGSLRSFLHKLENKSLPLNKVISIALEVARGMEYIHSQGVIHRDLKPENILFDQDFCVKIVDFGISCEEAYCDVLEEDPGTYRWMAPEMIRHKRYGHKVDIYSFGLLLWEMVTGRTPYDEMTPVQAAFAVVDKNLRPTIPANCAPPLRALIEQCWSSVPEKRPEFWQIVRLLEQFESVLATDGSLNQLQNPACQDHKKWLKNWILRLKPSGQAGPPGPYVPKFY</sequence>
<dbReference type="CDD" id="cd13999">
    <property type="entry name" value="STKc_MAP3K-like"/>
    <property type="match status" value="1"/>
</dbReference>
<evidence type="ECO:0000256" key="1">
    <source>
        <dbReference type="ARBA" id="ARBA00010507"/>
    </source>
</evidence>
<dbReference type="InterPro" id="IPR011009">
    <property type="entry name" value="Kinase-like_dom_sf"/>
</dbReference>
<dbReference type="InterPro" id="IPR051681">
    <property type="entry name" value="Ser/Thr_Kinases-Pseudokinases"/>
</dbReference>
<dbReference type="Proteomes" id="UP001140206">
    <property type="component" value="Chromosome 2"/>
</dbReference>
<dbReference type="PROSITE" id="PS50011">
    <property type="entry name" value="PROTEIN_KINASE_DOM"/>
    <property type="match status" value="1"/>
</dbReference>
<keyword evidence="4" id="KW-0808">Transferase</keyword>
<evidence type="ECO:0000256" key="10">
    <source>
        <dbReference type="SAM" id="MobiDB-lite"/>
    </source>
</evidence>
<dbReference type="EMBL" id="JAMFTS010000005">
    <property type="protein sequence ID" value="KAJ4749677.1"/>
    <property type="molecule type" value="Genomic_DNA"/>
</dbReference>
<dbReference type="Gene3D" id="3.30.200.20">
    <property type="entry name" value="Phosphorylase Kinase, domain 1"/>
    <property type="match status" value="1"/>
</dbReference>
<dbReference type="InterPro" id="IPR001245">
    <property type="entry name" value="Ser-Thr/Tyr_kinase_cat_dom"/>
</dbReference>
<keyword evidence="3" id="KW-0723">Serine/threonine-protein kinase</keyword>
<dbReference type="SUPFAM" id="SSF56112">
    <property type="entry name" value="Protein kinase-like (PK-like)"/>
    <property type="match status" value="1"/>
</dbReference>
<comment type="catalytic activity">
    <reaction evidence="9">
        <text>L-seryl-[protein] + ATP = O-phospho-L-seryl-[protein] + ADP + H(+)</text>
        <dbReference type="Rhea" id="RHEA:17989"/>
        <dbReference type="Rhea" id="RHEA-COMP:9863"/>
        <dbReference type="Rhea" id="RHEA-COMP:11604"/>
        <dbReference type="ChEBI" id="CHEBI:15378"/>
        <dbReference type="ChEBI" id="CHEBI:29999"/>
        <dbReference type="ChEBI" id="CHEBI:30616"/>
        <dbReference type="ChEBI" id="CHEBI:83421"/>
        <dbReference type="ChEBI" id="CHEBI:456216"/>
        <dbReference type="EC" id="2.7.11.1"/>
    </reaction>
</comment>
<evidence type="ECO:0000256" key="3">
    <source>
        <dbReference type="ARBA" id="ARBA00022527"/>
    </source>
</evidence>
<dbReference type="SMART" id="SM00220">
    <property type="entry name" value="S_TKc"/>
    <property type="match status" value="1"/>
</dbReference>
<feature type="compositionally biased region" description="Basic and acidic residues" evidence="10">
    <location>
        <begin position="184"/>
        <end position="194"/>
    </location>
</feature>
<evidence type="ECO:0000256" key="8">
    <source>
        <dbReference type="ARBA" id="ARBA00047899"/>
    </source>
</evidence>
<organism evidence="13 14">
    <name type="scientific">Rhynchospora pubera</name>
    <dbReference type="NCBI Taxonomy" id="906938"/>
    <lineage>
        <taxon>Eukaryota</taxon>
        <taxon>Viridiplantae</taxon>
        <taxon>Streptophyta</taxon>
        <taxon>Embryophyta</taxon>
        <taxon>Tracheophyta</taxon>
        <taxon>Spermatophyta</taxon>
        <taxon>Magnoliopsida</taxon>
        <taxon>Liliopsida</taxon>
        <taxon>Poales</taxon>
        <taxon>Cyperaceae</taxon>
        <taxon>Cyperoideae</taxon>
        <taxon>Rhynchosporeae</taxon>
        <taxon>Rhynchospora</taxon>
    </lineage>
</organism>
<dbReference type="EC" id="2.7.11.1" evidence="2"/>
<reference evidence="13" key="1">
    <citation type="submission" date="2022-08" db="EMBL/GenBank/DDBJ databases">
        <authorList>
            <person name="Marques A."/>
        </authorList>
    </citation>
    <scope>NUCLEOTIDE SEQUENCE</scope>
    <source>
        <strain evidence="13">RhyPub2mFocal</strain>
        <tissue evidence="13">Leaves</tissue>
    </source>
</reference>
<keyword evidence="5" id="KW-0547">Nucleotide-binding</keyword>
<feature type="region of interest" description="Disordered" evidence="10">
    <location>
        <begin position="126"/>
        <end position="147"/>
    </location>
</feature>
<dbReference type="Proteomes" id="UP001140206">
    <property type="component" value="Chromosome 5"/>
</dbReference>
<dbReference type="GO" id="GO:0005524">
    <property type="term" value="F:ATP binding"/>
    <property type="evidence" value="ECO:0007669"/>
    <property type="project" value="UniProtKB-KW"/>
</dbReference>
<evidence type="ECO:0000256" key="5">
    <source>
        <dbReference type="ARBA" id="ARBA00022741"/>
    </source>
</evidence>
<comment type="caution">
    <text evidence="13">The sequence shown here is derived from an EMBL/GenBank/DDBJ whole genome shotgun (WGS) entry which is preliminary data.</text>
</comment>
<gene>
    <name evidence="13" type="ORF">LUZ62_048655</name>
    <name evidence="12" type="ORF">LUZ62_084082</name>
</gene>
<comment type="catalytic activity">
    <reaction evidence="8">
        <text>L-threonyl-[protein] + ATP = O-phospho-L-threonyl-[protein] + ADP + H(+)</text>
        <dbReference type="Rhea" id="RHEA:46608"/>
        <dbReference type="Rhea" id="RHEA-COMP:11060"/>
        <dbReference type="Rhea" id="RHEA-COMP:11605"/>
        <dbReference type="ChEBI" id="CHEBI:15378"/>
        <dbReference type="ChEBI" id="CHEBI:30013"/>
        <dbReference type="ChEBI" id="CHEBI:30616"/>
        <dbReference type="ChEBI" id="CHEBI:61977"/>
        <dbReference type="ChEBI" id="CHEBI:456216"/>
        <dbReference type="EC" id="2.7.11.1"/>
    </reaction>
</comment>
<comment type="similarity">
    <text evidence="1">Belongs to the protein kinase superfamily. TKL Ser/Thr protein kinase family. RAF subfamily.</text>
</comment>
<evidence type="ECO:0000313" key="14">
    <source>
        <dbReference type="Proteomes" id="UP001140206"/>
    </source>
</evidence>
<dbReference type="PRINTS" id="PR00109">
    <property type="entry name" value="TYRKINASE"/>
</dbReference>
<dbReference type="Gene3D" id="1.10.510.10">
    <property type="entry name" value="Transferase(Phosphotransferase) domain 1"/>
    <property type="match status" value="1"/>
</dbReference>
<dbReference type="AlphaFoldDB" id="A0AAV8G029"/>
<evidence type="ECO:0000313" key="12">
    <source>
        <dbReference type="EMBL" id="KAJ4749677.1"/>
    </source>
</evidence>
<dbReference type="EMBL" id="JAMFTS010000002">
    <property type="protein sequence ID" value="KAJ4797409.1"/>
    <property type="molecule type" value="Genomic_DNA"/>
</dbReference>